<dbReference type="InterPro" id="IPR010977">
    <property type="entry name" value="Aromatic_deC"/>
</dbReference>
<keyword evidence="9" id="KW-0808">Transferase</keyword>
<dbReference type="EMBL" id="VUOB01000036">
    <property type="protein sequence ID" value="KAA2260464.1"/>
    <property type="molecule type" value="Genomic_DNA"/>
</dbReference>
<dbReference type="SUPFAM" id="SSF53383">
    <property type="entry name" value="PLP-dependent transferases"/>
    <property type="match status" value="1"/>
</dbReference>
<feature type="modified residue" description="N6-(pyridoxal phosphate)lysine" evidence="6">
    <location>
        <position position="309"/>
    </location>
</feature>
<keyword evidence="4 6" id="KW-0663">Pyridoxal phosphate</keyword>
<dbReference type="AlphaFoldDB" id="A0A5B2XBC8"/>
<sequence length="485" mass="51281">MVGGTDDQGAPVPTERPLPDDSDAVLDLAALRAREYVAALDTDRVRPAGVGNGATSLGGPLPEVGEGAVKAVARLAETATAAAVRASGPRFFHFVTGGTTPAALGADWLASALDQNAAAWAGSPLGTELETVAVSWLADLFGLTDQWDGLLTTGATSANLTALAAARRWWGQQHGVDVDLDGLTGLSQVPVFASGHVHSSAVKALGVLGIGRSTVRRLGEDDSGGLDLAELRDRLAALDGAPAIVLATAGEVNTGAFDPVARMADLTERHNAWLHVDGAFGLFAAVSPRTAHLVDGVDRADSVISDGHKWLNVPYDCGFAFVRHPGLLGSVFTNTGPYLPGAADPHPNFGNLGPENSRRSRAFAVWATLAAYGRAGYRELVEHHVGLAARFARRVEREPDLELLAEAPLNIVCFRHRRPGRTERQLDELNTRLGEAVLADGRVYFGTTVHRGRVAFRPAIVNWRTTEADVDLIADVLLEIADRIE</sequence>
<keyword evidence="3" id="KW-0210">Decarboxylase</keyword>
<evidence type="ECO:0000256" key="5">
    <source>
        <dbReference type="ARBA" id="ARBA00023239"/>
    </source>
</evidence>
<evidence type="ECO:0000256" key="3">
    <source>
        <dbReference type="ARBA" id="ARBA00022793"/>
    </source>
</evidence>
<accession>A0A5B2XBC8</accession>
<evidence type="ECO:0000313" key="9">
    <source>
        <dbReference type="EMBL" id="KAA2260464.1"/>
    </source>
</evidence>
<dbReference type="InterPro" id="IPR015422">
    <property type="entry name" value="PyrdxlP-dep_Trfase_small"/>
</dbReference>
<dbReference type="InterPro" id="IPR002129">
    <property type="entry name" value="PyrdxlP-dep_de-COase"/>
</dbReference>
<dbReference type="GO" id="GO:0004058">
    <property type="term" value="F:aromatic-L-amino-acid decarboxylase activity"/>
    <property type="evidence" value="ECO:0007669"/>
    <property type="project" value="UniProtKB-ARBA"/>
</dbReference>
<dbReference type="Pfam" id="PF00282">
    <property type="entry name" value="Pyridoxal_deC"/>
    <property type="match status" value="1"/>
</dbReference>
<dbReference type="Gene3D" id="3.90.1150.10">
    <property type="entry name" value="Aspartate Aminotransferase, domain 1"/>
    <property type="match status" value="1"/>
</dbReference>
<name>A0A5B2XBC8_9PSEU</name>
<dbReference type="Proteomes" id="UP000323454">
    <property type="component" value="Unassembled WGS sequence"/>
</dbReference>
<dbReference type="GO" id="GO:0006520">
    <property type="term" value="P:amino acid metabolic process"/>
    <property type="evidence" value="ECO:0007669"/>
    <property type="project" value="InterPro"/>
</dbReference>
<dbReference type="GO" id="GO:0008483">
    <property type="term" value="F:transaminase activity"/>
    <property type="evidence" value="ECO:0007669"/>
    <property type="project" value="UniProtKB-KW"/>
</dbReference>
<keyword evidence="10" id="KW-1185">Reference proteome</keyword>
<dbReference type="InterPro" id="IPR015424">
    <property type="entry name" value="PyrdxlP-dep_Trfase"/>
</dbReference>
<dbReference type="GO" id="GO:0030170">
    <property type="term" value="F:pyridoxal phosphate binding"/>
    <property type="evidence" value="ECO:0007669"/>
    <property type="project" value="InterPro"/>
</dbReference>
<dbReference type="PRINTS" id="PR00800">
    <property type="entry name" value="YHDCRBOXLASE"/>
</dbReference>
<reference evidence="9 10" key="1">
    <citation type="submission" date="2019-09" db="EMBL/GenBank/DDBJ databases">
        <title>Goodfellowia gen. nov., a new genus of the Pseudonocardineae related to Actinoalloteichus, containing Goodfellowia coeruleoviolacea gen. nov., comb. nov. gen. nov., comb. nov.</title>
        <authorList>
            <person name="Labeda D."/>
        </authorList>
    </citation>
    <scope>NUCLEOTIDE SEQUENCE [LARGE SCALE GENOMIC DNA]</scope>
    <source>
        <strain evidence="9 10">AN110305</strain>
    </source>
</reference>
<dbReference type="OrthoDB" id="3335676at2"/>
<dbReference type="Gene3D" id="3.40.640.10">
    <property type="entry name" value="Type I PLP-dependent aspartate aminotransferase-like (Major domain)"/>
    <property type="match status" value="1"/>
</dbReference>
<evidence type="ECO:0000256" key="6">
    <source>
        <dbReference type="PIRSR" id="PIRSR602129-50"/>
    </source>
</evidence>
<reference evidence="9 10" key="2">
    <citation type="submission" date="2019-09" db="EMBL/GenBank/DDBJ databases">
        <authorList>
            <person name="Jin C."/>
        </authorList>
    </citation>
    <scope>NUCLEOTIDE SEQUENCE [LARGE SCALE GENOMIC DNA]</scope>
    <source>
        <strain evidence="9 10">AN110305</strain>
    </source>
</reference>
<dbReference type="PANTHER" id="PTHR11999">
    <property type="entry name" value="GROUP II PYRIDOXAL-5-PHOSPHATE DECARBOXYLASE"/>
    <property type="match status" value="1"/>
</dbReference>
<dbReference type="PANTHER" id="PTHR11999:SF70">
    <property type="entry name" value="MIP05841P"/>
    <property type="match status" value="1"/>
</dbReference>
<comment type="cofactor">
    <cofactor evidence="1 6 7">
        <name>pyridoxal 5'-phosphate</name>
        <dbReference type="ChEBI" id="CHEBI:597326"/>
    </cofactor>
</comment>
<comment type="caution">
    <text evidence="9">The sequence shown here is derived from an EMBL/GenBank/DDBJ whole genome shotgun (WGS) entry which is preliminary data.</text>
</comment>
<evidence type="ECO:0000256" key="8">
    <source>
        <dbReference type="SAM" id="MobiDB-lite"/>
    </source>
</evidence>
<gene>
    <name evidence="9" type="ORF">F0L68_20230</name>
</gene>
<dbReference type="GO" id="GO:0019752">
    <property type="term" value="P:carboxylic acid metabolic process"/>
    <property type="evidence" value="ECO:0007669"/>
    <property type="project" value="InterPro"/>
</dbReference>
<proteinExistence type="inferred from homology"/>
<organism evidence="9 10">
    <name type="scientific">Solihabitans fulvus</name>
    <dbReference type="NCBI Taxonomy" id="1892852"/>
    <lineage>
        <taxon>Bacteria</taxon>
        <taxon>Bacillati</taxon>
        <taxon>Actinomycetota</taxon>
        <taxon>Actinomycetes</taxon>
        <taxon>Pseudonocardiales</taxon>
        <taxon>Pseudonocardiaceae</taxon>
        <taxon>Solihabitans</taxon>
    </lineage>
</organism>
<keyword evidence="5 7" id="KW-0456">Lyase</keyword>
<feature type="region of interest" description="Disordered" evidence="8">
    <location>
        <begin position="1"/>
        <end position="21"/>
    </location>
</feature>
<dbReference type="InterPro" id="IPR015421">
    <property type="entry name" value="PyrdxlP-dep_Trfase_major"/>
</dbReference>
<keyword evidence="9" id="KW-0032">Aminotransferase</keyword>
<evidence type="ECO:0000313" key="10">
    <source>
        <dbReference type="Proteomes" id="UP000323454"/>
    </source>
</evidence>
<protein>
    <submittedName>
        <fullName evidence="9">Aspartate aminotransferase family protein</fullName>
    </submittedName>
</protein>
<evidence type="ECO:0000256" key="4">
    <source>
        <dbReference type="ARBA" id="ARBA00022898"/>
    </source>
</evidence>
<evidence type="ECO:0000256" key="2">
    <source>
        <dbReference type="ARBA" id="ARBA00009533"/>
    </source>
</evidence>
<evidence type="ECO:0000256" key="7">
    <source>
        <dbReference type="RuleBase" id="RU000382"/>
    </source>
</evidence>
<evidence type="ECO:0000256" key="1">
    <source>
        <dbReference type="ARBA" id="ARBA00001933"/>
    </source>
</evidence>
<comment type="similarity">
    <text evidence="2 7">Belongs to the group II decarboxylase family.</text>
</comment>